<reference evidence="15 30" key="5">
    <citation type="journal article" date="2017" name="N. Engl. J. Med.">
        <title>Transmission of Extensively Drug-Resistant Tuberculosis in South Africa.</title>
        <authorList>
            <person name="Shah N.S."/>
            <person name="Auld S.C."/>
            <person name="Brust J.C."/>
            <person name="Mathema B."/>
            <person name="Ismail N."/>
            <person name="Moodley P."/>
            <person name="Mlisana K."/>
            <person name="Allana S."/>
            <person name="Campbell A."/>
            <person name="Mthiyane T."/>
            <person name="Morris N."/>
            <person name="Mpangase P."/>
            <person name="van der Meulen H."/>
            <person name="Omar S.V."/>
            <person name="Brown T.S."/>
            <person name="Narechania A."/>
            <person name="Shaskina E."/>
            <person name="Kapwata T."/>
            <person name="Kreiswirth B."/>
            <person name="Gandhi N.R."/>
        </authorList>
    </citation>
    <scope>NUCLEOTIDE SEQUENCE [LARGE SCALE GENOMIC DNA]</scope>
    <source>
        <strain evidence="15 30">32301_S10</strain>
    </source>
</reference>
<dbReference type="EMBL" id="CFOE01000273">
    <property type="protein sequence ID" value="CFE39817.1"/>
    <property type="molecule type" value="Genomic_DNA"/>
</dbReference>
<name>A0A045HIN5_MYCTX</name>
<dbReference type="Proteomes" id="UP000045842">
    <property type="component" value="Unassembled WGS sequence"/>
</dbReference>
<dbReference type="EMBL" id="CSAD01000130">
    <property type="protein sequence ID" value="COV19108.1"/>
    <property type="molecule type" value="Genomic_DNA"/>
</dbReference>
<dbReference type="EMBL" id="CNFU01000555">
    <property type="protein sequence ID" value="CKS08102.1"/>
    <property type="molecule type" value="Genomic_DNA"/>
</dbReference>
<reference evidence="17 18" key="1">
    <citation type="submission" date="2015-03" db="EMBL/GenBank/DDBJ databases">
        <authorList>
            <consortium name="Pathogen Informatics"/>
        </authorList>
    </citation>
    <scope>NUCLEOTIDE SEQUENCE [LARGE SCALE GENOMIC DNA]</scope>
    <source>
        <strain evidence="5 25">Bir 172</strain>
        <strain evidence="4 28">Bir 185</strain>
        <strain evidence="6 26">Bir 187</strain>
        <strain evidence="3 21">C09601061</strain>
        <strain evidence="8 20">G09801536</strain>
        <strain evidence="1 23">G09901357</strain>
        <strain evidence="2 22">H09601792</strain>
        <strain evidence="17">K00500041</strain>
        <strain evidence="10 19">M09401471</strain>
        <strain evidence="18">N09902308</strain>
        <strain evidence="11 24">P00601463</strain>
    </source>
</reference>
<dbReference type="OMA" id="FERWFLP"/>
<dbReference type="Proteomes" id="UP000039021">
    <property type="component" value="Unassembled WGS sequence"/>
</dbReference>
<dbReference type="EMBL" id="COPH01000011">
    <property type="protein sequence ID" value="CLW00827.1"/>
    <property type="molecule type" value="Genomic_DNA"/>
</dbReference>
<sequence>MVLSRTSTGRVILVPTQLRFDRWFLPLAVPLGLGPKNSELWVGAGSLHVKMGWAFAADIPLTSITKAEATNARVYAAGVHFGFGRWLVNGSRKGLVALTIDPPEQAKMWKKSMTVRELWVSVTDPDALVTACTAK</sequence>
<evidence type="ECO:0000313" key="10">
    <source>
        <dbReference type="EMBL" id="COW20053.1"/>
    </source>
</evidence>
<dbReference type="EMBL" id="JAGIZI010000009">
    <property type="protein sequence ID" value="MBP0683103.1"/>
    <property type="molecule type" value="Genomic_DNA"/>
</dbReference>
<dbReference type="EMBL" id="CSAJ01000229">
    <property type="protein sequence ID" value="COW20053.1"/>
    <property type="molecule type" value="Genomic_DNA"/>
</dbReference>
<evidence type="ECO:0000313" key="27">
    <source>
        <dbReference type="Proteomes" id="UP000050139"/>
    </source>
</evidence>
<evidence type="ECO:0000313" key="24">
    <source>
        <dbReference type="Proteomes" id="UP000048600"/>
    </source>
</evidence>
<dbReference type="EMBL" id="QTBD01000232">
    <property type="protein sequence ID" value="REQ47986.1"/>
    <property type="molecule type" value="Genomic_DNA"/>
</dbReference>
<evidence type="ECO:0000313" key="1">
    <source>
        <dbReference type="EMBL" id="CFE39817.1"/>
    </source>
</evidence>
<dbReference type="EMBL" id="CNGE01000166">
    <property type="protein sequence ID" value="CKS07844.1"/>
    <property type="molecule type" value="Genomic_DNA"/>
</dbReference>
<evidence type="ECO:0000313" key="28">
    <source>
        <dbReference type="Proteomes" id="UP000050164"/>
    </source>
</evidence>
<dbReference type="EMBL" id="CGCX01000529">
    <property type="protein sequence ID" value="CFR78097.1"/>
    <property type="molecule type" value="Genomic_DNA"/>
</dbReference>
<evidence type="ECO:0000313" key="9">
    <source>
        <dbReference type="EMBL" id="COV90889.1"/>
    </source>
</evidence>
<proteinExistence type="predicted"/>
<evidence type="ECO:0000313" key="6">
    <source>
        <dbReference type="EMBL" id="CKS08102.1"/>
    </source>
</evidence>
<dbReference type="Proteomes" id="UP000038802">
    <property type="component" value="Unassembled WGS sequence"/>
</dbReference>
<evidence type="ECO:0000313" key="32">
    <source>
        <dbReference type="Proteomes" id="UP000671119"/>
    </source>
</evidence>
<dbReference type="Proteomes" id="UP000189452">
    <property type="component" value="Chromosome"/>
</dbReference>
<dbReference type="STRING" id="1806.RN08_2126"/>
<dbReference type="Proteomes" id="UP000256381">
    <property type="component" value="Unassembled WGS sequence"/>
</dbReference>
<evidence type="ECO:0000313" key="7">
    <source>
        <dbReference type="EMBL" id="CLW00827.1"/>
    </source>
</evidence>
<evidence type="ECO:0000313" key="25">
    <source>
        <dbReference type="Proteomes" id="UP000048948"/>
    </source>
</evidence>
<reference evidence="14 29" key="4">
    <citation type="submission" date="2016-04" db="EMBL/GenBank/DDBJ databases">
        <authorList>
            <person name="Bigi M."/>
            <person name="Bigi F."/>
            <person name="Soria M.A."/>
        </authorList>
    </citation>
    <scope>NUCLEOTIDE SEQUENCE [LARGE SCALE GENOMIC DNA]</scope>
    <source>
        <strain evidence="14 29">6548</strain>
    </source>
</reference>
<reference evidence="14 29" key="6">
    <citation type="submission" date="2017-02" db="EMBL/GenBank/DDBJ databases">
        <title>Protein polymorphisms may explain contrasting epidemiological fitness of two variants of a multidrug-resistant Mycobacterium tuberculosis strain.</title>
        <authorList>
            <person name="Bigi M.M."/>
            <person name="Lopez B."/>
            <person name="Blanco F.C."/>
            <person name="Sasiain M.C."/>
            <person name="De La Barrera S."/>
            <person name="Ritacco V."/>
            <person name="Bigi F."/>
            <person name="Soria M.A."/>
        </authorList>
    </citation>
    <scope>NUCLEOTIDE SEQUENCE [LARGE SCALE GENOMIC DNA]</scope>
    <source>
        <strain evidence="14 29">6548</strain>
    </source>
</reference>
<evidence type="ECO:0000313" key="26">
    <source>
        <dbReference type="Proteomes" id="UP000049023"/>
    </source>
</evidence>
<organism evidence="12 18">
    <name type="scientific">Mycobacterium tuberculosis</name>
    <dbReference type="NCBI Taxonomy" id="1773"/>
    <lineage>
        <taxon>Bacteria</taxon>
        <taxon>Bacillati</taxon>
        <taxon>Actinomycetota</taxon>
        <taxon>Actinomycetes</taxon>
        <taxon>Mycobacteriales</taxon>
        <taxon>Mycobacteriaceae</taxon>
        <taxon>Mycobacterium</taxon>
        <taxon>Mycobacterium tuberculosis complex</taxon>
    </lineage>
</organism>
<dbReference type="EMBL" id="CHKL01000297">
    <property type="protein sequence ID" value="COW45303.1"/>
    <property type="molecule type" value="Genomic_DNA"/>
</dbReference>
<dbReference type="EMBL" id="CSAE01000238">
    <property type="protein sequence ID" value="COV90889.1"/>
    <property type="molecule type" value="Genomic_DNA"/>
</dbReference>
<dbReference type="GeneID" id="45425885"/>
<evidence type="ECO:0000313" key="29">
    <source>
        <dbReference type="Proteomes" id="UP000189452"/>
    </source>
</evidence>
<dbReference type="Proteomes" id="UP000044938">
    <property type="component" value="Unassembled WGS sequence"/>
</dbReference>
<evidence type="ECO:0000313" key="2">
    <source>
        <dbReference type="EMBL" id="CFE48590.1"/>
    </source>
</evidence>
<dbReference type="Proteomes" id="UP000048948">
    <property type="component" value="Unassembled WGS sequence"/>
</dbReference>
<protein>
    <submittedName>
        <fullName evidence="12">Uncharacterized protein</fullName>
    </submittedName>
</protein>
<dbReference type="Proteomes" id="UP000050139">
    <property type="component" value="Unassembled WGS sequence"/>
</dbReference>
<dbReference type="Proteomes" id="UP000050164">
    <property type="component" value="Unassembled WGS sequence"/>
</dbReference>
<evidence type="ECO:0000313" key="15">
    <source>
        <dbReference type="EMBL" id="REQ47986.1"/>
    </source>
</evidence>
<dbReference type="Proteomes" id="UP000048289">
    <property type="component" value="Unassembled WGS sequence"/>
</dbReference>
<dbReference type="EMBL" id="CFOH01000134">
    <property type="protein sequence ID" value="CFE48590.1"/>
    <property type="molecule type" value="Genomic_DNA"/>
</dbReference>
<reference evidence="15" key="7">
    <citation type="submission" date="2018-07" db="EMBL/GenBank/DDBJ databases">
        <authorList>
            <person name="Shah S."/>
            <person name="Brown T."/>
            <person name="Auld S."/>
            <person name="Bratton K."/>
            <person name="Narechania A."/>
            <person name="Mathema B."/>
            <person name="Gandhi N."/>
        </authorList>
    </citation>
    <scope>NUCLEOTIDE SEQUENCE</scope>
    <source>
        <strain evidence="15">32301_S10</strain>
    </source>
</reference>
<dbReference type="EMBL" id="LWDQ01000001">
    <property type="protein sequence ID" value="OMH59843.1"/>
    <property type="molecule type" value="Genomic_DNA"/>
</dbReference>
<evidence type="ECO:0000313" key="30">
    <source>
        <dbReference type="Proteomes" id="UP000256381"/>
    </source>
</evidence>
<evidence type="ECO:0000313" key="19">
    <source>
        <dbReference type="Proteomes" id="UP000044938"/>
    </source>
</evidence>
<dbReference type="Proteomes" id="UP000048600">
    <property type="component" value="Unassembled WGS sequence"/>
</dbReference>
<reference evidence="9" key="2">
    <citation type="submission" date="2015-03" db="EMBL/GenBank/DDBJ databases">
        <authorList>
            <person name="Murphy D."/>
        </authorList>
    </citation>
    <scope>NUCLEOTIDE SEQUENCE [LARGE SCALE GENOMIC DNA]</scope>
    <source>
        <strain evidence="9">K00500041</strain>
    </source>
</reference>
<evidence type="ECO:0000313" key="4">
    <source>
        <dbReference type="EMBL" id="CKQ95471.1"/>
    </source>
</evidence>
<evidence type="ECO:0000313" key="18">
    <source>
        <dbReference type="Proteomes" id="UP000039021"/>
    </source>
</evidence>
<dbReference type="RefSeq" id="WP_003409577.1">
    <property type="nucleotide sequence ID" value="NZ_AP017901.1"/>
</dbReference>
<dbReference type="Proteomes" id="UP000671119">
    <property type="component" value="Unassembled WGS sequence"/>
</dbReference>
<evidence type="ECO:0000313" key="31">
    <source>
        <dbReference type="Proteomes" id="UP000300237"/>
    </source>
</evidence>
<accession>A0A045HIN5</accession>
<evidence type="ECO:0000313" key="3">
    <source>
        <dbReference type="EMBL" id="CFR78097.1"/>
    </source>
</evidence>
<reference evidence="13 32" key="9">
    <citation type="submission" date="2021-03" db="EMBL/GenBank/DDBJ databases">
        <title>Whole Genome Sequencing of Mycobacterium tuberculosis clinical isolates from Arunachal Pradesh, India.</title>
        <authorList>
            <person name="Singh S."/>
            <person name="Mudliar S.R."/>
            <person name="Kulsum U."/>
            <person name="Rufai S.B."/>
            <person name="Singh P.K."/>
            <person name="Umpo M."/>
            <person name="Nyori M."/>
        </authorList>
    </citation>
    <scope>NUCLEOTIDE SEQUENCE [LARGE SCALE GENOMIC DNA]</scope>
    <source>
        <strain evidence="13 32">OMICS/BPL/0142/20/SP</strain>
    </source>
</reference>
<reference evidence="12 27" key="3">
    <citation type="submission" date="2015-03" db="EMBL/GenBank/DDBJ databases">
        <authorList>
            <consortium name="Pathogen Informatics"/>
            <person name="Murphy D."/>
        </authorList>
    </citation>
    <scope>NUCLEOTIDE SEQUENCE</scope>
    <source>
        <strain evidence="7 27">0268S</strain>
        <strain evidence="12">N09902308</strain>
    </source>
</reference>
<dbReference type="Proteomes" id="UP000300237">
    <property type="component" value="Chromosome"/>
</dbReference>
<evidence type="ECO:0000313" key="12">
    <source>
        <dbReference type="EMBL" id="COW99361.1"/>
    </source>
</evidence>
<evidence type="ECO:0000313" key="21">
    <source>
        <dbReference type="Proteomes" id="UP000046680"/>
    </source>
</evidence>
<reference evidence="16 31" key="8">
    <citation type="submission" date="2018-08" db="EMBL/GenBank/DDBJ databases">
        <authorList>
            <person name="Fokvardsen B D."/>
            <person name="Norman A."/>
        </authorList>
    </citation>
    <scope>NUCLEOTIDE SEQUENCE [LARGE SCALE GENOMIC DNA]</scope>
    <source>
        <strain evidence="16 31">DKC2</strain>
    </source>
</reference>
<evidence type="ECO:0000313" key="17">
    <source>
        <dbReference type="Proteomes" id="UP000038802"/>
    </source>
</evidence>
<evidence type="ECO:0000313" key="23">
    <source>
        <dbReference type="Proteomes" id="UP000048289"/>
    </source>
</evidence>
<gene>
    <name evidence="14" type="ORF">A4S10_02014</name>
    <name evidence="16" type="ORF">DKC2_2024</name>
    <name evidence="15" type="ORF">DSJ38_20485</name>
    <name evidence="3" type="ORF">ERS007657_01637</name>
    <name evidence="8" type="ORF">ERS007679_01269</name>
    <name evidence="1" type="ORF">ERS007681_02205</name>
    <name evidence="2" type="ORF">ERS007688_01136</name>
    <name evidence="9" type="ORF">ERS007703_02287</name>
    <name evidence="10" type="ORF">ERS007720_01992</name>
    <name evidence="12" type="ORF">ERS007739_00472</name>
    <name evidence="11" type="ORF">ERS007741_02527</name>
    <name evidence="5" type="ORF">ERS027646_01226</name>
    <name evidence="4" type="ORF">ERS027659_00441</name>
    <name evidence="6" type="ORF">ERS027661_02560</name>
    <name evidence="7" type="ORF">ERS094118_01704</name>
    <name evidence="13" type="ORF">J8J21_08200</name>
</gene>
<evidence type="ECO:0000313" key="11">
    <source>
        <dbReference type="EMBL" id="COW45303.1"/>
    </source>
</evidence>
<dbReference type="EMBL" id="CNFT01000058">
    <property type="protein sequence ID" value="CKQ95471.1"/>
    <property type="molecule type" value="Genomic_DNA"/>
</dbReference>
<evidence type="ECO:0000313" key="13">
    <source>
        <dbReference type="EMBL" id="MBP0683103.1"/>
    </source>
</evidence>
<dbReference type="AlphaFoldDB" id="A0A045HIN5"/>
<evidence type="ECO:0000313" key="8">
    <source>
        <dbReference type="EMBL" id="COV19108.1"/>
    </source>
</evidence>
<evidence type="ECO:0000313" key="14">
    <source>
        <dbReference type="EMBL" id="OMH59843.1"/>
    </source>
</evidence>
<dbReference type="PATRIC" id="fig|1773.211.peg.3869"/>
<dbReference type="EMBL" id="CSBK01000133">
    <property type="protein sequence ID" value="COW99361.1"/>
    <property type="molecule type" value="Genomic_DNA"/>
</dbReference>
<dbReference type="Proteomes" id="UP000046680">
    <property type="component" value="Unassembled WGS sequence"/>
</dbReference>
<evidence type="ECO:0000313" key="16">
    <source>
        <dbReference type="EMBL" id="VCU50185.1"/>
    </source>
</evidence>
<dbReference type="Proteomes" id="UP000046947">
    <property type="component" value="Unassembled WGS sequence"/>
</dbReference>
<dbReference type="Proteomes" id="UP000049023">
    <property type="component" value="Unassembled WGS sequence"/>
</dbReference>
<dbReference type="EMBL" id="LR027516">
    <property type="protein sequence ID" value="VCU50185.1"/>
    <property type="molecule type" value="Genomic_DNA"/>
</dbReference>
<evidence type="ECO:0000313" key="20">
    <source>
        <dbReference type="Proteomes" id="UP000045842"/>
    </source>
</evidence>
<evidence type="ECO:0000313" key="22">
    <source>
        <dbReference type="Proteomes" id="UP000046947"/>
    </source>
</evidence>
<evidence type="ECO:0000313" key="5">
    <source>
        <dbReference type="EMBL" id="CKS07844.1"/>
    </source>
</evidence>